<dbReference type="KEGG" id="pcor:KS4_16300"/>
<accession>A0A517YTP6</accession>
<protein>
    <submittedName>
        <fullName evidence="2">Uncharacterized protein</fullName>
    </submittedName>
</protein>
<evidence type="ECO:0000313" key="2">
    <source>
        <dbReference type="EMBL" id="QDU33579.1"/>
    </source>
</evidence>
<evidence type="ECO:0000313" key="3">
    <source>
        <dbReference type="Proteomes" id="UP000317369"/>
    </source>
</evidence>
<organism evidence="2 3">
    <name type="scientific">Poriferisphaera corsica</name>
    <dbReference type="NCBI Taxonomy" id="2528020"/>
    <lineage>
        <taxon>Bacteria</taxon>
        <taxon>Pseudomonadati</taxon>
        <taxon>Planctomycetota</taxon>
        <taxon>Phycisphaerae</taxon>
        <taxon>Phycisphaerales</taxon>
        <taxon>Phycisphaeraceae</taxon>
        <taxon>Poriferisphaera</taxon>
    </lineage>
</organism>
<proteinExistence type="predicted"/>
<keyword evidence="1" id="KW-0812">Transmembrane</keyword>
<reference evidence="2 3" key="1">
    <citation type="submission" date="2019-02" db="EMBL/GenBank/DDBJ databases">
        <title>Deep-cultivation of Planctomycetes and their phenomic and genomic characterization uncovers novel biology.</title>
        <authorList>
            <person name="Wiegand S."/>
            <person name="Jogler M."/>
            <person name="Boedeker C."/>
            <person name="Pinto D."/>
            <person name="Vollmers J."/>
            <person name="Rivas-Marin E."/>
            <person name="Kohn T."/>
            <person name="Peeters S.H."/>
            <person name="Heuer A."/>
            <person name="Rast P."/>
            <person name="Oberbeckmann S."/>
            <person name="Bunk B."/>
            <person name="Jeske O."/>
            <person name="Meyerdierks A."/>
            <person name="Storesund J.E."/>
            <person name="Kallscheuer N."/>
            <person name="Luecker S."/>
            <person name="Lage O.M."/>
            <person name="Pohl T."/>
            <person name="Merkel B.J."/>
            <person name="Hornburger P."/>
            <person name="Mueller R.-W."/>
            <person name="Bruemmer F."/>
            <person name="Labrenz M."/>
            <person name="Spormann A.M."/>
            <person name="Op den Camp H."/>
            <person name="Overmann J."/>
            <person name="Amann R."/>
            <person name="Jetten M.S.M."/>
            <person name="Mascher T."/>
            <person name="Medema M.H."/>
            <person name="Devos D.P."/>
            <person name="Kaster A.-K."/>
            <person name="Ovreas L."/>
            <person name="Rohde M."/>
            <person name="Galperin M.Y."/>
            <person name="Jogler C."/>
        </authorList>
    </citation>
    <scope>NUCLEOTIDE SEQUENCE [LARGE SCALE GENOMIC DNA]</scope>
    <source>
        <strain evidence="2 3">KS4</strain>
    </source>
</reference>
<dbReference type="AlphaFoldDB" id="A0A517YTP6"/>
<dbReference type="EMBL" id="CP036425">
    <property type="protein sequence ID" value="QDU33579.1"/>
    <property type="molecule type" value="Genomic_DNA"/>
</dbReference>
<dbReference type="Proteomes" id="UP000317369">
    <property type="component" value="Chromosome"/>
</dbReference>
<sequence length="149" mass="16146">MSLEIYVRTREFKWLMVGLFVLWFAVVVPGHQRGAIALPGERAARGDEFGAGGGIFGDGLFSGSGCPLCVVDENGKTEGEEEPYKAPTERCAICYITGVLDVPLVIDLTPPPLWEVDYLPLEDRESVIYISAVFSPISGRAPPLATSEI</sequence>
<keyword evidence="1" id="KW-0472">Membrane</keyword>
<keyword evidence="1" id="KW-1133">Transmembrane helix</keyword>
<keyword evidence="3" id="KW-1185">Reference proteome</keyword>
<name>A0A517YTP6_9BACT</name>
<feature type="transmembrane region" description="Helical" evidence="1">
    <location>
        <begin position="12"/>
        <end position="30"/>
    </location>
</feature>
<evidence type="ECO:0000256" key="1">
    <source>
        <dbReference type="SAM" id="Phobius"/>
    </source>
</evidence>
<gene>
    <name evidence="2" type="ORF">KS4_16300</name>
</gene>